<gene>
    <name evidence="6" type="ORF">SAMN05444004_10394</name>
</gene>
<dbReference type="Pfam" id="PF01565">
    <property type="entry name" value="FAD_binding_4"/>
    <property type="match status" value="1"/>
</dbReference>
<dbReference type="InterPro" id="IPR016166">
    <property type="entry name" value="FAD-bd_PCMH"/>
</dbReference>
<reference evidence="7" key="1">
    <citation type="submission" date="2016-10" db="EMBL/GenBank/DDBJ databases">
        <authorList>
            <person name="Varghese N."/>
            <person name="Submissions S."/>
        </authorList>
    </citation>
    <scope>NUCLEOTIDE SEQUENCE [LARGE SCALE GENOMIC DNA]</scope>
    <source>
        <strain evidence="7">DSM 100420</strain>
    </source>
</reference>
<dbReference type="GO" id="GO:0071949">
    <property type="term" value="F:FAD binding"/>
    <property type="evidence" value="ECO:0007669"/>
    <property type="project" value="InterPro"/>
</dbReference>
<dbReference type="InterPro" id="IPR004113">
    <property type="entry name" value="FAD-bd_oxidored_4_C"/>
</dbReference>
<dbReference type="Gene3D" id="3.30.465.10">
    <property type="match status" value="1"/>
</dbReference>
<dbReference type="GO" id="GO:0022904">
    <property type="term" value="P:respiratory electron transport chain"/>
    <property type="evidence" value="ECO:0007669"/>
    <property type="project" value="TreeGrafter"/>
</dbReference>
<evidence type="ECO:0000256" key="2">
    <source>
        <dbReference type="ARBA" id="ARBA00008000"/>
    </source>
</evidence>
<dbReference type="Gene3D" id="3.30.43.10">
    <property type="entry name" value="Uridine Diphospho-n-acetylenolpyruvylglucosamine Reductase, domain 2"/>
    <property type="match status" value="1"/>
</dbReference>
<keyword evidence="7" id="KW-1185">Reference proteome</keyword>
<dbReference type="PANTHER" id="PTHR43716:SF2">
    <property type="entry name" value="BLL6224 PROTEIN"/>
    <property type="match status" value="1"/>
</dbReference>
<dbReference type="Gene3D" id="3.30.70.2190">
    <property type="match status" value="1"/>
</dbReference>
<dbReference type="Gene3D" id="3.30.70.2740">
    <property type="match status" value="1"/>
</dbReference>
<keyword evidence="4" id="KW-0274">FAD</keyword>
<dbReference type="Pfam" id="PF02913">
    <property type="entry name" value="FAD-oxidase_C"/>
    <property type="match status" value="1"/>
</dbReference>
<dbReference type="InterPro" id="IPR016167">
    <property type="entry name" value="FAD-bd_PCMH_sub1"/>
</dbReference>
<dbReference type="InterPro" id="IPR016171">
    <property type="entry name" value="Vanillyl_alc_oxidase_C-sub2"/>
</dbReference>
<dbReference type="SUPFAM" id="SSF56176">
    <property type="entry name" value="FAD-binding/transporter-associated domain-like"/>
    <property type="match status" value="1"/>
</dbReference>
<evidence type="ECO:0000256" key="3">
    <source>
        <dbReference type="ARBA" id="ARBA00022630"/>
    </source>
</evidence>
<keyword evidence="3" id="KW-0285">Flavoprotein</keyword>
<dbReference type="InterPro" id="IPR016164">
    <property type="entry name" value="FAD-linked_Oxase-like_C"/>
</dbReference>
<dbReference type="Proteomes" id="UP000198914">
    <property type="component" value="Unassembled WGS sequence"/>
</dbReference>
<dbReference type="AlphaFoldDB" id="A0A1H3MLV9"/>
<evidence type="ECO:0000259" key="5">
    <source>
        <dbReference type="PROSITE" id="PS51387"/>
    </source>
</evidence>
<dbReference type="InterPro" id="IPR051264">
    <property type="entry name" value="FAD-oxidored/transferase_4"/>
</dbReference>
<evidence type="ECO:0000256" key="4">
    <source>
        <dbReference type="ARBA" id="ARBA00022827"/>
    </source>
</evidence>
<comment type="similarity">
    <text evidence="2">Belongs to the FAD-binding oxidoreductase/transferase type 4 family.</text>
</comment>
<dbReference type="PROSITE" id="PS51387">
    <property type="entry name" value="FAD_PCMH"/>
    <property type="match status" value="1"/>
</dbReference>
<dbReference type="InterPro" id="IPR016169">
    <property type="entry name" value="FAD-bd_PCMH_sub2"/>
</dbReference>
<feature type="domain" description="FAD-binding PCMH-type" evidence="5">
    <location>
        <begin position="33"/>
        <end position="221"/>
    </location>
</feature>
<dbReference type="InterPro" id="IPR036318">
    <property type="entry name" value="FAD-bd_PCMH-like_sf"/>
</dbReference>
<dbReference type="SUPFAM" id="SSF55103">
    <property type="entry name" value="FAD-linked oxidases, C-terminal domain"/>
    <property type="match status" value="1"/>
</dbReference>
<evidence type="ECO:0000313" key="6">
    <source>
        <dbReference type="EMBL" id="SDY77059.1"/>
    </source>
</evidence>
<accession>A0A1H3MLV9</accession>
<dbReference type="GO" id="GO:0003824">
    <property type="term" value="F:catalytic activity"/>
    <property type="evidence" value="ECO:0007669"/>
    <property type="project" value="InterPro"/>
</dbReference>
<name>A0A1H3MLV9_9RHOB</name>
<protein>
    <submittedName>
        <fullName evidence="6">FAD/FMN-containing dehydrogenase</fullName>
    </submittedName>
</protein>
<proteinExistence type="inferred from homology"/>
<dbReference type="STRING" id="1244108.SAMN05444004_10394"/>
<sequence length="474" mass="49865">MTSDLTAATGPFADDLRSKLPAATFRDMEARYLEEPRGRWAGTDGLLLAPATTEEVSLIVTAAAKARVAVIPYGGGTGLVGGQVSADLPAPVILSLERMTKVHKVDATENALTVEAGVILQHVQEAAEAVDRLFPLTIAAQGSARIGGILSTNAGGVNVLRYGNARDLCLGLEAVMPDGSILNGLSPLRKNNTGYDLRHLLIGAEGTLGIITAATLKLLPRPAKTGAAMMAIRDPQAALELLNMARAQIGEGVSAFELIGKTGMDFLAETMPEVRLPLGNPDWSVLIDLGLGASGDPAQALEDLFATAHEAGLVTDGVIAQSEQQRREFWQVRESIPEGNRRIGSVSSHDISVPTASIPDFIKDGPGVIGRIGDFRINCFGHVGDGNLHYNVFPMPGRARADHDSEREAIKTAVHDLVHAYGGSVSAEHGVGRLKVGDLERYVDPTKLAAMRAIKAGLDPAGIMNPGAVLRCAV</sequence>
<dbReference type="InterPro" id="IPR006094">
    <property type="entry name" value="Oxid_FAD_bind_N"/>
</dbReference>
<evidence type="ECO:0000313" key="7">
    <source>
        <dbReference type="Proteomes" id="UP000198914"/>
    </source>
</evidence>
<comment type="cofactor">
    <cofactor evidence="1">
        <name>FAD</name>
        <dbReference type="ChEBI" id="CHEBI:57692"/>
    </cofactor>
</comment>
<evidence type="ECO:0000256" key="1">
    <source>
        <dbReference type="ARBA" id="ARBA00001974"/>
    </source>
</evidence>
<dbReference type="PANTHER" id="PTHR43716">
    <property type="entry name" value="D-2-HYDROXYGLUTARATE DEHYDROGENASE, MITOCHONDRIAL"/>
    <property type="match status" value="1"/>
</dbReference>
<organism evidence="6 7">
    <name type="scientific">Jannaschia faecimaris</name>
    <dbReference type="NCBI Taxonomy" id="1244108"/>
    <lineage>
        <taxon>Bacteria</taxon>
        <taxon>Pseudomonadati</taxon>
        <taxon>Pseudomonadota</taxon>
        <taxon>Alphaproteobacteria</taxon>
        <taxon>Rhodobacterales</taxon>
        <taxon>Roseobacteraceae</taxon>
        <taxon>Jannaschia</taxon>
    </lineage>
</organism>
<dbReference type="Gene3D" id="1.10.45.10">
    <property type="entry name" value="Vanillyl-alcohol Oxidase, Chain A, domain 4"/>
    <property type="match status" value="1"/>
</dbReference>
<dbReference type="FunFam" id="1.10.45.10:FF:000001">
    <property type="entry name" value="D-lactate dehydrogenase mitochondrial"/>
    <property type="match status" value="1"/>
</dbReference>
<dbReference type="EMBL" id="FNPX01000003">
    <property type="protein sequence ID" value="SDY77059.1"/>
    <property type="molecule type" value="Genomic_DNA"/>
</dbReference>
<dbReference type="RefSeq" id="WP_425283641.1">
    <property type="nucleotide sequence ID" value="NZ_FNPX01000003.1"/>
</dbReference>